<evidence type="ECO:0000256" key="4">
    <source>
        <dbReference type="ARBA" id="ARBA00022989"/>
    </source>
</evidence>
<comment type="subcellular location">
    <subcellularLocation>
        <location evidence="1">Cell membrane</location>
        <topology evidence="1">Multi-pass membrane protein</topology>
    </subcellularLocation>
</comment>
<keyword evidence="4 6" id="KW-1133">Transmembrane helix</keyword>
<dbReference type="GO" id="GO:0005886">
    <property type="term" value="C:plasma membrane"/>
    <property type="evidence" value="ECO:0007669"/>
    <property type="project" value="UniProtKB-SubCell"/>
</dbReference>
<feature type="transmembrane region" description="Helical" evidence="6">
    <location>
        <begin position="168"/>
        <end position="186"/>
    </location>
</feature>
<dbReference type="InterPro" id="IPR011701">
    <property type="entry name" value="MFS"/>
</dbReference>
<dbReference type="InterPro" id="IPR050189">
    <property type="entry name" value="MFS_Efflux_Transporters"/>
</dbReference>
<dbReference type="OrthoDB" id="182417at2"/>
<dbReference type="PROSITE" id="PS50850">
    <property type="entry name" value="MFS"/>
    <property type="match status" value="1"/>
</dbReference>
<evidence type="ECO:0000313" key="8">
    <source>
        <dbReference type="EMBL" id="QEG20856.1"/>
    </source>
</evidence>
<feature type="transmembrane region" description="Helical" evidence="6">
    <location>
        <begin position="142"/>
        <end position="162"/>
    </location>
</feature>
<organism evidence="8 9">
    <name type="scientific">Mariniblastus fucicola</name>
    <dbReference type="NCBI Taxonomy" id="980251"/>
    <lineage>
        <taxon>Bacteria</taxon>
        <taxon>Pseudomonadati</taxon>
        <taxon>Planctomycetota</taxon>
        <taxon>Planctomycetia</taxon>
        <taxon>Pirellulales</taxon>
        <taxon>Pirellulaceae</taxon>
        <taxon>Mariniblastus</taxon>
    </lineage>
</organism>
<dbReference type="EMBL" id="CP042912">
    <property type="protein sequence ID" value="QEG20856.1"/>
    <property type="molecule type" value="Genomic_DNA"/>
</dbReference>
<dbReference type="Proteomes" id="UP000322214">
    <property type="component" value="Chromosome"/>
</dbReference>
<keyword evidence="5 6" id="KW-0472">Membrane</keyword>
<feature type="transmembrane region" description="Helical" evidence="6">
    <location>
        <begin position="100"/>
        <end position="121"/>
    </location>
</feature>
<feature type="transmembrane region" description="Helical" evidence="6">
    <location>
        <begin position="307"/>
        <end position="330"/>
    </location>
</feature>
<dbReference type="KEGG" id="mff:MFFC18_07070"/>
<evidence type="ECO:0000256" key="3">
    <source>
        <dbReference type="ARBA" id="ARBA00022692"/>
    </source>
</evidence>
<accession>A0A5B9P8B5</accession>
<protein>
    <submittedName>
        <fullName evidence="8">Regulatory protein UhpC</fullName>
    </submittedName>
</protein>
<feature type="transmembrane region" description="Helical" evidence="6">
    <location>
        <begin position="342"/>
        <end position="363"/>
    </location>
</feature>
<dbReference type="InterPro" id="IPR020846">
    <property type="entry name" value="MFS_dom"/>
</dbReference>
<feature type="domain" description="Major facilitator superfamily (MFS) profile" evidence="7">
    <location>
        <begin position="11"/>
        <end position="397"/>
    </location>
</feature>
<gene>
    <name evidence="8" type="ORF">MFFC18_07070</name>
</gene>
<keyword evidence="2" id="KW-1003">Cell membrane</keyword>
<feature type="transmembrane region" description="Helical" evidence="6">
    <location>
        <begin position="218"/>
        <end position="238"/>
    </location>
</feature>
<feature type="transmembrane region" description="Helical" evidence="6">
    <location>
        <begin position="375"/>
        <end position="392"/>
    </location>
</feature>
<evidence type="ECO:0000259" key="7">
    <source>
        <dbReference type="PROSITE" id="PS50850"/>
    </source>
</evidence>
<name>A0A5B9P8B5_9BACT</name>
<feature type="transmembrane region" description="Helical" evidence="6">
    <location>
        <begin position="75"/>
        <end position="94"/>
    </location>
</feature>
<feature type="transmembrane region" description="Helical" evidence="6">
    <location>
        <begin position="49"/>
        <end position="68"/>
    </location>
</feature>
<dbReference type="GO" id="GO:0022857">
    <property type="term" value="F:transmembrane transporter activity"/>
    <property type="evidence" value="ECO:0007669"/>
    <property type="project" value="InterPro"/>
</dbReference>
<sequence>MLDFIRHNARWLLGAFLLTLFSGFGQTFFISLFSEDIRSSYDLSDGQFGLLYMGATLCSAVMFLNVGFVADRFPIAAVSTVVLAALALACGTMAVSSSVWLLGVCLFCLRLFGQGMMLHVSQTAVGRWFDAERGRALSLTSMGLNLGESTLPTLVGVATLWVSWRYCWAAAAMFALLSIPFCFWLTRIPREPTVSTSKKPQAAIGKHWTRSEVIRDKLFWFACPGMFAPAFIITAVYFNHQHLVGIKGWPEGSFGPGFMVVSVTMVLSKLYAGSLIDRYGAIGLMWIYHLPLGLACLLLALGQSVVFVYLSMTLIGIGMGFASSMTGTVWPELYGTKHLGSILSLVVSGIVFSSACGSGLTGVLLDAGIGFESQLAFLAAFSLLSAVMMFVVSGRMRQRLLSTVENSPAE</sequence>
<dbReference type="AlphaFoldDB" id="A0A5B9P8B5"/>
<proteinExistence type="predicted"/>
<evidence type="ECO:0000313" key="9">
    <source>
        <dbReference type="Proteomes" id="UP000322214"/>
    </source>
</evidence>
<evidence type="ECO:0000256" key="5">
    <source>
        <dbReference type="ARBA" id="ARBA00023136"/>
    </source>
</evidence>
<evidence type="ECO:0000256" key="6">
    <source>
        <dbReference type="SAM" id="Phobius"/>
    </source>
</evidence>
<evidence type="ECO:0000256" key="1">
    <source>
        <dbReference type="ARBA" id="ARBA00004651"/>
    </source>
</evidence>
<keyword evidence="3 6" id="KW-0812">Transmembrane</keyword>
<dbReference type="SUPFAM" id="SSF103473">
    <property type="entry name" value="MFS general substrate transporter"/>
    <property type="match status" value="1"/>
</dbReference>
<reference evidence="8 9" key="1">
    <citation type="submission" date="2019-08" db="EMBL/GenBank/DDBJ databases">
        <title>Deep-cultivation of Planctomycetes and their phenomic and genomic characterization uncovers novel biology.</title>
        <authorList>
            <person name="Wiegand S."/>
            <person name="Jogler M."/>
            <person name="Boedeker C."/>
            <person name="Pinto D."/>
            <person name="Vollmers J."/>
            <person name="Rivas-Marin E."/>
            <person name="Kohn T."/>
            <person name="Peeters S.H."/>
            <person name="Heuer A."/>
            <person name="Rast P."/>
            <person name="Oberbeckmann S."/>
            <person name="Bunk B."/>
            <person name="Jeske O."/>
            <person name="Meyerdierks A."/>
            <person name="Storesund J.E."/>
            <person name="Kallscheuer N."/>
            <person name="Luecker S."/>
            <person name="Lage O.M."/>
            <person name="Pohl T."/>
            <person name="Merkel B.J."/>
            <person name="Hornburger P."/>
            <person name="Mueller R.-W."/>
            <person name="Bruemmer F."/>
            <person name="Labrenz M."/>
            <person name="Spormann A.M."/>
            <person name="Op den Camp H."/>
            <person name="Overmann J."/>
            <person name="Amann R."/>
            <person name="Jetten M.S.M."/>
            <person name="Mascher T."/>
            <person name="Medema M.H."/>
            <person name="Devos D.P."/>
            <person name="Kaster A.-K."/>
            <person name="Ovreas L."/>
            <person name="Rohde M."/>
            <person name="Galperin M.Y."/>
            <person name="Jogler C."/>
        </authorList>
    </citation>
    <scope>NUCLEOTIDE SEQUENCE [LARGE SCALE GENOMIC DNA]</scope>
    <source>
        <strain evidence="8 9">FC18</strain>
    </source>
</reference>
<dbReference type="PANTHER" id="PTHR43124:SF3">
    <property type="entry name" value="CHLORAMPHENICOL EFFLUX PUMP RV0191"/>
    <property type="match status" value="1"/>
</dbReference>
<feature type="transmembrane region" description="Helical" evidence="6">
    <location>
        <begin position="253"/>
        <end position="272"/>
    </location>
</feature>
<keyword evidence="9" id="KW-1185">Reference proteome</keyword>
<feature type="transmembrane region" description="Helical" evidence="6">
    <location>
        <begin position="279"/>
        <end position="301"/>
    </location>
</feature>
<dbReference type="RefSeq" id="WP_075085210.1">
    <property type="nucleotide sequence ID" value="NZ_CP042912.1"/>
</dbReference>
<dbReference type="InterPro" id="IPR036259">
    <property type="entry name" value="MFS_trans_sf"/>
</dbReference>
<dbReference type="Pfam" id="PF07690">
    <property type="entry name" value="MFS_1"/>
    <property type="match status" value="1"/>
</dbReference>
<dbReference type="PANTHER" id="PTHR43124">
    <property type="entry name" value="PURINE EFFLUX PUMP PBUE"/>
    <property type="match status" value="1"/>
</dbReference>
<evidence type="ECO:0000256" key="2">
    <source>
        <dbReference type="ARBA" id="ARBA00022475"/>
    </source>
</evidence>
<dbReference type="Gene3D" id="1.20.1250.20">
    <property type="entry name" value="MFS general substrate transporter like domains"/>
    <property type="match status" value="1"/>
</dbReference>